<dbReference type="InterPro" id="IPR013088">
    <property type="entry name" value="Znf_NHR/GATA"/>
</dbReference>
<evidence type="ECO:0000313" key="14">
    <source>
        <dbReference type="Proteomes" id="UP000235965"/>
    </source>
</evidence>
<protein>
    <submittedName>
        <fullName evidence="13">Nuclear receptor subfamily 2 group E member 1</fullName>
    </submittedName>
</protein>
<proteinExistence type="inferred from homology"/>
<dbReference type="SMART" id="SM00399">
    <property type="entry name" value="ZnF_C4"/>
    <property type="match status" value="1"/>
</dbReference>
<dbReference type="PRINTS" id="PR00398">
    <property type="entry name" value="STRDHORMONER"/>
</dbReference>
<dbReference type="GO" id="GO:0005634">
    <property type="term" value="C:nucleus"/>
    <property type="evidence" value="ECO:0007669"/>
    <property type="project" value="UniProtKB-SubCell"/>
</dbReference>
<keyword evidence="9 10" id="KW-0539">Nucleus</keyword>
<name>A0A2J7RH28_9NEOP</name>
<evidence type="ECO:0000256" key="8">
    <source>
        <dbReference type="ARBA" id="ARBA00023170"/>
    </source>
</evidence>
<evidence type="ECO:0000256" key="2">
    <source>
        <dbReference type="ARBA" id="ARBA00022723"/>
    </source>
</evidence>
<evidence type="ECO:0000259" key="12">
    <source>
        <dbReference type="PROSITE" id="PS51843"/>
    </source>
</evidence>
<keyword evidence="4 10" id="KW-0862">Zinc</keyword>
<dbReference type="GO" id="GO:0008270">
    <property type="term" value="F:zinc ion binding"/>
    <property type="evidence" value="ECO:0007669"/>
    <property type="project" value="UniProtKB-KW"/>
</dbReference>
<dbReference type="PRINTS" id="PR00047">
    <property type="entry name" value="STROIDFINGER"/>
</dbReference>
<evidence type="ECO:0000259" key="11">
    <source>
        <dbReference type="PROSITE" id="PS51030"/>
    </source>
</evidence>
<evidence type="ECO:0000256" key="1">
    <source>
        <dbReference type="ARBA" id="ARBA00004123"/>
    </source>
</evidence>
<dbReference type="FunFam" id="1.10.565.10:FF:000019">
    <property type="entry name" value="Nuclear receptor subfamily 2 group E member 1"/>
    <property type="match status" value="1"/>
</dbReference>
<keyword evidence="3 10" id="KW-0863">Zinc-finger</keyword>
<keyword evidence="7 10" id="KW-0804">Transcription</keyword>
<dbReference type="FunCoup" id="A0A2J7RH28">
    <property type="interactions" value="58"/>
</dbReference>
<dbReference type="SMART" id="SM00430">
    <property type="entry name" value="HOLI"/>
    <property type="match status" value="1"/>
</dbReference>
<dbReference type="PROSITE" id="PS00031">
    <property type="entry name" value="NUCLEAR_REC_DBD_1"/>
    <property type="match status" value="1"/>
</dbReference>
<gene>
    <name evidence="13" type="primary">Nr2e1</name>
    <name evidence="13" type="ORF">B7P43_G09994</name>
</gene>
<dbReference type="AlphaFoldDB" id="A0A2J7RH28"/>
<dbReference type="STRING" id="105785.A0A2J7RH28"/>
<dbReference type="Pfam" id="PF00105">
    <property type="entry name" value="zf-C4"/>
    <property type="match status" value="1"/>
</dbReference>
<dbReference type="InterPro" id="IPR000536">
    <property type="entry name" value="Nucl_hrmn_rcpt_lig-bd"/>
</dbReference>
<dbReference type="InterPro" id="IPR050274">
    <property type="entry name" value="Nuclear_hormone_rcpt_NR2"/>
</dbReference>
<organism evidence="13 14">
    <name type="scientific">Cryptotermes secundus</name>
    <dbReference type="NCBI Taxonomy" id="105785"/>
    <lineage>
        <taxon>Eukaryota</taxon>
        <taxon>Metazoa</taxon>
        <taxon>Ecdysozoa</taxon>
        <taxon>Arthropoda</taxon>
        <taxon>Hexapoda</taxon>
        <taxon>Insecta</taxon>
        <taxon>Pterygota</taxon>
        <taxon>Neoptera</taxon>
        <taxon>Polyneoptera</taxon>
        <taxon>Dictyoptera</taxon>
        <taxon>Blattodea</taxon>
        <taxon>Blattoidea</taxon>
        <taxon>Termitoidae</taxon>
        <taxon>Kalotermitidae</taxon>
        <taxon>Cryptotermitinae</taxon>
        <taxon>Cryptotermes</taxon>
    </lineage>
</organism>
<dbReference type="EMBL" id="NEVH01003749">
    <property type="protein sequence ID" value="PNF40138.1"/>
    <property type="molecule type" value="Genomic_DNA"/>
</dbReference>
<dbReference type="Proteomes" id="UP000235965">
    <property type="component" value="Unassembled WGS sequence"/>
</dbReference>
<dbReference type="PROSITE" id="PS51030">
    <property type="entry name" value="NUCLEAR_REC_DBD_2"/>
    <property type="match status" value="1"/>
</dbReference>
<comment type="subcellular location">
    <subcellularLocation>
        <location evidence="1 10">Nucleus</location>
    </subcellularLocation>
</comment>
<dbReference type="OrthoDB" id="10045640at2759"/>
<dbReference type="SUPFAM" id="SSF57716">
    <property type="entry name" value="Glucocorticoid receptor-like (DNA-binding domain)"/>
    <property type="match status" value="1"/>
</dbReference>
<comment type="similarity">
    <text evidence="10">Belongs to the nuclear hormone receptor family.</text>
</comment>
<accession>A0A2J7RH28</accession>
<dbReference type="Gene3D" id="1.10.565.10">
    <property type="entry name" value="Retinoid X Receptor"/>
    <property type="match status" value="1"/>
</dbReference>
<dbReference type="PANTHER" id="PTHR24083">
    <property type="entry name" value="NUCLEAR HORMONE RECEPTOR"/>
    <property type="match status" value="1"/>
</dbReference>
<dbReference type="SUPFAM" id="SSF48508">
    <property type="entry name" value="Nuclear receptor ligand-binding domain"/>
    <property type="match status" value="1"/>
</dbReference>
<dbReference type="Pfam" id="PF00104">
    <property type="entry name" value="Hormone_recep"/>
    <property type="match status" value="1"/>
</dbReference>
<comment type="caution">
    <text evidence="13">The sequence shown here is derived from an EMBL/GenBank/DDBJ whole genome shotgun (WGS) entry which is preliminary data.</text>
</comment>
<evidence type="ECO:0000256" key="5">
    <source>
        <dbReference type="ARBA" id="ARBA00023015"/>
    </source>
</evidence>
<keyword evidence="14" id="KW-1185">Reference proteome</keyword>
<feature type="domain" description="Nuclear receptor" evidence="11">
    <location>
        <begin position="71"/>
        <end position="148"/>
    </location>
</feature>
<evidence type="ECO:0000256" key="3">
    <source>
        <dbReference type="ARBA" id="ARBA00022771"/>
    </source>
</evidence>
<evidence type="ECO:0000256" key="7">
    <source>
        <dbReference type="ARBA" id="ARBA00023163"/>
    </source>
</evidence>
<keyword evidence="2 10" id="KW-0479">Metal-binding</keyword>
<dbReference type="InterPro" id="IPR001723">
    <property type="entry name" value="Nuclear_hrmn_rcpt"/>
</dbReference>
<dbReference type="InterPro" id="IPR035500">
    <property type="entry name" value="NHR-like_dom_sf"/>
</dbReference>
<feature type="domain" description="NR LBD" evidence="12">
    <location>
        <begin position="272"/>
        <end position="511"/>
    </location>
</feature>
<keyword evidence="6 10" id="KW-0238">DNA-binding</keyword>
<evidence type="ECO:0000256" key="9">
    <source>
        <dbReference type="ARBA" id="ARBA00023242"/>
    </source>
</evidence>
<evidence type="ECO:0000256" key="10">
    <source>
        <dbReference type="RuleBase" id="RU004334"/>
    </source>
</evidence>
<sequence length="513" mass="57171">MIIPSKGRYLHTEQHKQNKRKQTSMPRVEFETTTPLLERAKTVRGDCDRQFYLYFDISSPSSRWKSRILYDIPCKVCQDHSSGKHYGIFACDGCAGFFKRSIRRQRQYVCKAKSEGSCVVDKTHRNQCRACRLRKCVQAGMNKDGARDFLYSTASRPIMGPTQLPIQRVLGALSPGVKQLGREADHSLQSTVQHERGPRNSTLRRQMALFYKEPNSPPPGDLAGGLGVASVPPLIHPAPPHPSVLDLAMPKVPRPEPYHMLLPTANFFCSPAAVAATAALQKLPLGLTLPAPFPSHTTETLCESAARLLFTNVKWAKNVPAFTGLNFNDQLLLLEQSWRELFVLGAAQYLLPLELSQLVSFHGALTHRDSEHAVALLHEVKVFQDTLSKFKQLHVDPHEYACLRAIVLFRTNDVDNGNSSSSSSKSNTPGTDDRTLVDAAAVAALQDHTQLTLSKYIATAHPDQPLRFGKLLLLLPTLRTVSAATIEELFFRRTIGNIPIERIICDMYKTSDI</sequence>
<dbReference type="GO" id="GO:0003700">
    <property type="term" value="F:DNA-binding transcription factor activity"/>
    <property type="evidence" value="ECO:0007669"/>
    <property type="project" value="InterPro"/>
</dbReference>
<evidence type="ECO:0000256" key="4">
    <source>
        <dbReference type="ARBA" id="ARBA00022833"/>
    </source>
</evidence>
<dbReference type="GO" id="GO:0043565">
    <property type="term" value="F:sequence-specific DNA binding"/>
    <property type="evidence" value="ECO:0007669"/>
    <property type="project" value="InterPro"/>
</dbReference>
<keyword evidence="5 10" id="KW-0805">Transcription regulation</keyword>
<evidence type="ECO:0000256" key="6">
    <source>
        <dbReference type="ARBA" id="ARBA00023125"/>
    </source>
</evidence>
<dbReference type="Gene3D" id="3.30.50.10">
    <property type="entry name" value="Erythroid Transcription Factor GATA-1, subunit A"/>
    <property type="match status" value="1"/>
</dbReference>
<evidence type="ECO:0000313" key="13">
    <source>
        <dbReference type="EMBL" id="PNF40138.1"/>
    </source>
</evidence>
<reference evidence="13 14" key="1">
    <citation type="submission" date="2017-12" db="EMBL/GenBank/DDBJ databases">
        <title>Hemimetabolous genomes reveal molecular basis of termite eusociality.</title>
        <authorList>
            <person name="Harrison M.C."/>
            <person name="Jongepier E."/>
            <person name="Robertson H.M."/>
            <person name="Arning N."/>
            <person name="Bitard-Feildel T."/>
            <person name="Chao H."/>
            <person name="Childers C.P."/>
            <person name="Dinh H."/>
            <person name="Doddapaneni H."/>
            <person name="Dugan S."/>
            <person name="Gowin J."/>
            <person name="Greiner C."/>
            <person name="Han Y."/>
            <person name="Hu H."/>
            <person name="Hughes D.S.T."/>
            <person name="Huylmans A.-K."/>
            <person name="Kemena C."/>
            <person name="Kremer L.P.M."/>
            <person name="Lee S.L."/>
            <person name="Lopez-Ezquerra A."/>
            <person name="Mallet L."/>
            <person name="Monroy-Kuhn J.M."/>
            <person name="Moser A."/>
            <person name="Murali S.C."/>
            <person name="Muzny D.M."/>
            <person name="Otani S."/>
            <person name="Piulachs M.-D."/>
            <person name="Poelchau M."/>
            <person name="Qu J."/>
            <person name="Schaub F."/>
            <person name="Wada-Katsumata A."/>
            <person name="Worley K.C."/>
            <person name="Xie Q."/>
            <person name="Ylla G."/>
            <person name="Poulsen M."/>
            <person name="Gibbs R.A."/>
            <person name="Schal C."/>
            <person name="Richards S."/>
            <person name="Belles X."/>
            <person name="Korb J."/>
            <person name="Bornberg-Bauer E."/>
        </authorList>
    </citation>
    <scope>NUCLEOTIDE SEQUENCE [LARGE SCALE GENOMIC DNA]</scope>
    <source>
        <tissue evidence="13">Whole body</tissue>
    </source>
</reference>
<dbReference type="InterPro" id="IPR001628">
    <property type="entry name" value="Znf_hrmn_rcpt"/>
</dbReference>
<dbReference type="PROSITE" id="PS51843">
    <property type="entry name" value="NR_LBD"/>
    <property type="match status" value="1"/>
</dbReference>
<dbReference type="InParanoid" id="A0A2J7RH28"/>
<keyword evidence="8 10" id="KW-0675">Receptor</keyword>